<sequence>MSVTIVVGGQYGGEGKGKVTYCIAKEKNIRIAVRVGGTNSGHTVVDENNNKFILRQLPTTAILPNSISVLSAGSYIDLNILKEEIKLTKISNDQLLIDENAMIITNEDLENEASSVLRKEIGSTLSGTGQSVLRRIQRNKSTKLAKDVEELKPFISNTKEFLFERIIKKEKIIIEGTQGFGLSLIHSPHYPFTTSRDTTAAGFLSEVGLSPFDVEDIILVIRTYPIRVEGNSGKLENEISWDELEQLPEFTSVTKKMRRIAKFDSKIVKKAIIANRPTNIVLNHLDYINEVDRIKYLKEIEESIAQKVNYIGLDNQCITSI</sequence>
<dbReference type="PANTHER" id="PTHR11846:SF0">
    <property type="entry name" value="ADENYLOSUCCINATE SYNTHETASE"/>
    <property type="match status" value="1"/>
</dbReference>
<reference evidence="8 9" key="1">
    <citation type="submission" date="2018-07" db="EMBL/GenBank/DDBJ databases">
        <title>Identification of phenol metabolism pathways in Arcobacter.</title>
        <authorList>
            <person name="Miller W.G."/>
            <person name="Yee E."/>
            <person name="Bono J.L."/>
        </authorList>
    </citation>
    <scope>NUCLEOTIDE SEQUENCE [LARGE SCALE GENOMIC DNA]</scope>
    <source>
        <strain evidence="8 9">W63</strain>
    </source>
</reference>
<keyword evidence="4 7" id="KW-0658">Purine biosynthesis</keyword>
<keyword evidence="2 7" id="KW-0479">Metal-binding</keyword>
<dbReference type="AlphaFoldDB" id="A0AAE7B4W1"/>
<keyword evidence="1 7" id="KW-0436">Ligase</keyword>
<evidence type="ECO:0000256" key="7">
    <source>
        <dbReference type="HAMAP-Rule" id="MF_00011"/>
    </source>
</evidence>
<keyword evidence="5 7" id="KW-0460">Magnesium</keyword>
<keyword evidence="7" id="KW-0963">Cytoplasm</keyword>
<comment type="similarity">
    <text evidence="7">Belongs to the adenylosuccinate synthetase family.</text>
</comment>
<protein>
    <recommendedName>
        <fullName evidence="7">Adenylosuccinate synthetase</fullName>
        <shortName evidence="7">AMPSase</shortName>
        <shortName evidence="7">AdSS</shortName>
        <ecNumber evidence="7">6.3.4.4</ecNumber>
    </recommendedName>
    <alternativeName>
        <fullName evidence="7">IMP--aspartate ligase</fullName>
    </alternativeName>
</protein>
<dbReference type="InterPro" id="IPR001114">
    <property type="entry name" value="Adenylosuccinate_synthetase"/>
</dbReference>
<name>A0AAE7B4W1_9BACT</name>
<evidence type="ECO:0000256" key="2">
    <source>
        <dbReference type="ARBA" id="ARBA00022723"/>
    </source>
</evidence>
<feature type="binding site" description="in other chain" evidence="7">
    <location>
        <position position="256"/>
    </location>
    <ligand>
        <name>IMP</name>
        <dbReference type="ChEBI" id="CHEBI:58053"/>
        <note>ligand shared between dimeric partners</note>
    </ligand>
</feature>
<proteinExistence type="inferred from homology"/>
<feature type="binding site" description="in other chain" evidence="7">
    <location>
        <begin position="39"/>
        <end position="42"/>
    </location>
    <ligand>
        <name>IMP</name>
        <dbReference type="ChEBI" id="CHEBI:58053"/>
        <note>ligand shared between dimeric partners</note>
    </ligand>
</feature>
<dbReference type="GO" id="GO:0000287">
    <property type="term" value="F:magnesium ion binding"/>
    <property type="evidence" value="ECO:0007669"/>
    <property type="project" value="UniProtKB-UniRule"/>
</dbReference>
<comment type="pathway">
    <text evidence="7">Purine metabolism; AMP biosynthesis via de novo pathway; AMP from IMP: step 1/2.</text>
</comment>
<dbReference type="EMBL" id="CP030944">
    <property type="protein sequence ID" value="QKE27136.1"/>
    <property type="molecule type" value="Genomic_DNA"/>
</dbReference>
<dbReference type="Proteomes" id="UP000502065">
    <property type="component" value="Chromosome"/>
</dbReference>
<comment type="cofactor">
    <cofactor evidence="7">
        <name>Mg(2+)</name>
        <dbReference type="ChEBI" id="CHEBI:18420"/>
    </cofactor>
    <text evidence="7">Binds 1 Mg(2+) ion per subunit.</text>
</comment>
<evidence type="ECO:0000256" key="4">
    <source>
        <dbReference type="ARBA" id="ARBA00022755"/>
    </source>
</evidence>
<dbReference type="GO" id="GO:0004019">
    <property type="term" value="F:adenylosuccinate synthase activity"/>
    <property type="evidence" value="ECO:0007669"/>
    <property type="project" value="UniProtKB-UniRule"/>
</dbReference>
<dbReference type="GO" id="GO:0044208">
    <property type="term" value="P:'de novo' AMP biosynthetic process"/>
    <property type="evidence" value="ECO:0007669"/>
    <property type="project" value="UniProtKB-UniRule"/>
</dbReference>
<dbReference type="RefSeq" id="WP_129095200.1">
    <property type="nucleotide sequence ID" value="NZ_CBCSAE010000009.1"/>
</dbReference>
<dbReference type="PANTHER" id="PTHR11846">
    <property type="entry name" value="ADENYLOSUCCINATE SYNTHETASE"/>
    <property type="match status" value="1"/>
</dbReference>
<comment type="subunit">
    <text evidence="7">Homodimer.</text>
</comment>
<keyword evidence="3 7" id="KW-0547">Nucleotide-binding</keyword>
<comment type="caution">
    <text evidence="7">Lacks conserved residue(s) required for the propagation of feature annotation.</text>
</comment>
<evidence type="ECO:0000313" key="8">
    <source>
        <dbReference type="EMBL" id="QKE27136.1"/>
    </source>
</evidence>
<evidence type="ECO:0000313" key="9">
    <source>
        <dbReference type="Proteomes" id="UP000502065"/>
    </source>
</evidence>
<dbReference type="GO" id="GO:0005737">
    <property type="term" value="C:cytoplasm"/>
    <property type="evidence" value="ECO:0007669"/>
    <property type="project" value="UniProtKB-SubCell"/>
</dbReference>
<dbReference type="InterPro" id="IPR042111">
    <property type="entry name" value="Adenylosuccinate_synth_dom3"/>
</dbReference>
<feature type="binding site" evidence="7">
    <location>
        <position position="258"/>
    </location>
    <ligand>
        <name>GTP</name>
        <dbReference type="ChEBI" id="CHEBI:37565"/>
    </ligand>
</feature>
<comment type="function">
    <text evidence="7">Plays an important role in the de novo pathway of purine nucleotide biosynthesis. Catalyzes the first committed step in the biosynthesis of AMP from IMP.</text>
</comment>
<evidence type="ECO:0000256" key="1">
    <source>
        <dbReference type="ARBA" id="ARBA00022598"/>
    </source>
</evidence>
<dbReference type="EC" id="6.3.4.4" evidence="7"/>
<comment type="subcellular location">
    <subcellularLocation>
        <location evidence="7">Cytoplasm</location>
    </subcellularLocation>
</comment>
<dbReference type="Gene3D" id="3.40.440.10">
    <property type="entry name" value="Adenylosuccinate Synthetase, subunit A, domain 1"/>
    <property type="match status" value="2"/>
</dbReference>
<gene>
    <name evidence="7" type="primary">purA</name>
    <name evidence="8" type="ORF">AAQM_2439</name>
</gene>
<keyword evidence="6 7" id="KW-0342">GTP-binding</keyword>
<evidence type="ECO:0000256" key="5">
    <source>
        <dbReference type="ARBA" id="ARBA00022842"/>
    </source>
</evidence>
<feature type="active site" description="Proton donor" evidence="7">
    <location>
        <position position="42"/>
    </location>
</feature>
<dbReference type="GO" id="GO:0005525">
    <property type="term" value="F:GTP binding"/>
    <property type="evidence" value="ECO:0007669"/>
    <property type="project" value="UniProtKB-UniRule"/>
</dbReference>
<feature type="binding site" evidence="7">
    <location>
        <position position="41"/>
    </location>
    <ligand>
        <name>Mg(2+)</name>
        <dbReference type="ChEBI" id="CHEBI:18420"/>
    </ligand>
</feature>
<feature type="binding site" description="in other chain" evidence="7">
    <location>
        <position position="124"/>
    </location>
    <ligand>
        <name>IMP</name>
        <dbReference type="ChEBI" id="CHEBI:58053"/>
        <note>ligand shared between dimeric partners</note>
    </ligand>
</feature>
<organism evidence="8 9">
    <name type="scientific">Arcobacter aquimarinus</name>
    <dbReference type="NCBI Taxonomy" id="1315211"/>
    <lineage>
        <taxon>Bacteria</taxon>
        <taxon>Pseudomonadati</taxon>
        <taxon>Campylobacterota</taxon>
        <taxon>Epsilonproteobacteria</taxon>
        <taxon>Campylobacterales</taxon>
        <taxon>Arcobacteraceae</taxon>
        <taxon>Arcobacter</taxon>
    </lineage>
</organism>
<dbReference type="KEGG" id="aaqi:AAQM_2439"/>
<feature type="binding site" evidence="7">
    <location>
        <begin position="41"/>
        <end position="43"/>
    </location>
    <ligand>
        <name>GTP</name>
        <dbReference type="ChEBI" id="CHEBI:37565"/>
    </ligand>
</feature>
<dbReference type="HAMAP" id="MF_00011">
    <property type="entry name" value="Adenylosucc_synth"/>
    <property type="match status" value="1"/>
</dbReference>
<feature type="binding site" evidence="7">
    <location>
        <begin position="284"/>
        <end position="286"/>
    </location>
    <ligand>
        <name>GTP</name>
        <dbReference type="ChEBI" id="CHEBI:37565"/>
    </ligand>
</feature>
<feature type="binding site" evidence="7">
    <location>
        <begin position="252"/>
        <end position="258"/>
    </location>
    <ligand>
        <name>substrate</name>
    </ligand>
</feature>
<comment type="catalytic activity">
    <reaction evidence="7">
        <text>IMP + L-aspartate + GTP = N(6)-(1,2-dicarboxyethyl)-AMP + GDP + phosphate + 2 H(+)</text>
        <dbReference type="Rhea" id="RHEA:15753"/>
        <dbReference type="ChEBI" id="CHEBI:15378"/>
        <dbReference type="ChEBI" id="CHEBI:29991"/>
        <dbReference type="ChEBI" id="CHEBI:37565"/>
        <dbReference type="ChEBI" id="CHEBI:43474"/>
        <dbReference type="ChEBI" id="CHEBI:57567"/>
        <dbReference type="ChEBI" id="CHEBI:58053"/>
        <dbReference type="ChEBI" id="CHEBI:58189"/>
        <dbReference type="EC" id="6.3.4.4"/>
    </reaction>
</comment>
<dbReference type="InterPro" id="IPR042109">
    <property type="entry name" value="Adenylosuccinate_synth_dom1"/>
</dbReference>
<dbReference type="InterPro" id="IPR027417">
    <property type="entry name" value="P-loop_NTPase"/>
</dbReference>
<keyword evidence="9" id="KW-1185">Reference proteome</keyword>
<dbReference type="Pfam" id="PF00709">
    <property type="entry name" value="Adenylsucc_synt"/>
    <property type="match status" value="2"/>
</dbReference>
<feature type="binding site" description="in other chain" evidence="7">
    <location>
        <position position="178"/>
    </location>
    <ligand>
        <name>IMP</name>
        <dbReference type="ChEBI" id="CHEBI:58053"/>
        <note>ligand shared between dimeric partners</note>
    </ligand>
</feature>
<dbReference type="Gene3D" id="3.90.170.10">
    <property type="entry name" value="Adenylosuccinate Synthetase, subunit A, domain 3"/>
    <property type="match status" value="1"/>
</dbReference>
<dbReference type="SUPFAM" id="SSF52540">
    <property type="entry name" value="P-loop containing nucleoside triphosphate hydrolases"/>
    <property type="match status" value="1"/>
</dbReference>
<evidence type="ECO:0000256" key="6">
    <source>
        <dbReference type="ARBA" id="ARBA00023134"/>
    </source>
</evidence>
<dbReference type="GO" id="GO:0046040">
    <property type="term" value="P:IMP metabolic process"/>
    <property type="evidence" value="ECO:0007669"/>
    <property type="project" value="TreeGrafter"/>
</dbReference>
<evidence type="ECO:0000256" key="3">
    <source>
        <dbReference type="ARBA" id="ARBA00022741"/>
    </source>
</evidence>
<feature type="binding site" evidence="7">
    <location>
        <position position="138"/>
    </location>
    <ligand>
        <name>IMP</name>
        <dbReference type="ChEBI" id="CHEBI:58053"/>
        <note>ligand shared between dimeric partners</note>
    </ligand>
</feature>
<dbReference type="SMART" id="SM00788">
    <property type="entry name" value="Adenylsucc_synt"/>
    <property type="match status" value="1"/>
</dbReference>
<feature type="binding site" description="in other chain" evidence="7">
    <location>
        <position position="194"/>
    </location>
    <ligand>
        <name>IMP</name>
        <dbReference type="ChEBI" id="CHEBI:58053"/>
        <note>ligand shared between dimeric partners</note>
    </ligand>
</feature>
<accession>A0AAE7B4W1</accession>